<protein>
    <submittedName>
        <fullName evidence="2">Uncharacterized protein</fullName>
    </submittedName>
</protein>
<dbReference type="PANTHER" id="PTHR19297">
    <property type="entry name" value="GLYCOSYLTRANSFERASE 14 FAMILY MEMBER"/>
    <property type="match status" value="1"/>
</dbReference>
<dbReference type="Proteomes" id="UP000887564">
    <property type="component" value="Unplaced"/>
</dbReference>
<evidence type="ECO:0000313" key="1">
    <source>
        <dbReference type="Proteomes" id="UP000887564"/>
    </source>
</evidence>
<accession>A0A914S229</accession>
<dbReference type="GO" id="GO:0008375">
    <property type="term" value="F:acetylglucosaminyltransferase activity"/>
    <property type="evidence" value="ECO:0007669"/>
    <property type="project" value="TreeGrafter"/>
</dbReference>
<organism evidence="1 2">
    <name type="scientific">Parascaris equorum</name>
    <name type="common">Equine roundworm</name>
    <dbReference type="NCBI Taxonomy" id="6256"/>
    <lineage>
        <taxon>Eukaryota</taxon>
        <taxon>Metazoa</taxon>
        <taxon>Ecdysozoa</taxon>
        <taxon>Nematoda</taxon>
        <taxon>Chromadorea</taxon>
        <taxon>Rhabditida</taxon>
        <taxon>Spirurina</taxon>
        <taxon>Ascaridomorpha</taxon>
        <taxon>Ascaridoidea</taxon>
        <taxon>Ascarididae</taxon>
        <taxon>Parascaris</taxon>
    </lineage>
</organism>
<proteinExistence type="predicted"/>
<dbReference type="PANTHER" id="PTHR19297:SF185">
    <property type="entry name" value="BETA-1,3-GALACTOSYL-O-GLYCOSYL-GLYCOPROTEIN BETA-1,6-N-ACETYLGLUCOSAMINYLTRANSFERASE 3"/>
    <property type="match status" value="1"/>
</dbReference>
<reference evidence="2" key="1">
    <citation type="submission" date="2022-11" db="UniProtKB">
        <authorList>
            <consortium name="WormBaseParasite"/>
        </authorList>
    </citation>
    <scope>IDENTIFICATION</scope>
</reference>
<name>A0A914S229_PAREQ</name>
<evidence type="ECO:0000313" key="2">
    <source>
        <dbReference type="WBParaSite" id="PEQ_0001237701-mRNA-1"/>
    </source>
</evidence>
<keyword evidence="1" id="KW-1185">Reference proteome</keyword>
<sequence>MHTTIISCSTYLIVEVHLLRFFAKTAVPEVENTSIFAAISITKFYRHSNLTKLPYRLNYYIKENLRKYVSASCVFGVDDVSSLLQRPHLVAHKFYLDFQPAAFFCVYQKVRERALHDIRQFNDAPYGDLPGPRMERGESVEEWFNATLFLS</sequence>
<dbReference type="AlphaFoldDB" id="A0A914S229"/>
<dbReference type="WBParaSite" id="PEQ_0001237701-mRNA-1">
    <property type="protein sequence ID" value="PEQ_0001237701-mRNA-1"/>
    <property type="gene ID" value="PEQ_0001237701"/>
</dbReference>